<dbReference type="PROSITE" id="PS50914">
    <property type="entry name" value="BON"/>
    <property type="match status" value="1"/>
</dbReference>
<dbReference type="InterPro" id="IPR007055">
    <property type="entry name" value="BON_dom"/>
</dbReference>
<accession>A0ABV6BFU8</accession>
<dbReference type="SMART" id="SM00749">
    <property type="entry name" value="BON"/>
    <property type="match status" value="1"/>
</dbReference>
<dbReference type="PANTHER" id="PTHR34606">
    <property type="entry name" value="BON DOMAIN-CONTAINING PROTEIN"/>
    <property type="match status" value="1"/>
</dbReference>
<dbReference type="Gene3D" id="3.30.1340.30">
    <property type="match status" value="1"/>
</dbReference>
<feature type="domain" description="BON" evidence="2">
    <location>
        <begin position="51"/>
        <end position="119"/>
    </location>
</feature>
<dbReference type="EMBL" id="JBHLXP010000001">
    <property type="protein sequence ID" value="MFC0048370.1"/>
    <property type="molecule type" value="Genomic_DNA"/>
</dbReference>
<dbReference type="PANTHER" id="PTHR34606:SF15">
    <property type="entry name" value="BON DOMAIN-CONTAINING PROTEIN"/>
    <property type="match status" value="1"/>
</dbReference>
<feature type="signal peptide" evidence="1">
    <location>
        <begin position="1"/>
        <end position="31"/>
    </location>
</feature>
<feature type="chain" id="PRO_5045690739" evidence="1">
    <location>
        <begin position="32"/>
        <end position="119"/>
    </location>
</feature>
<keyword evidence="1" id="KW-0732">Signal</keyword>
<evidence type="ECO:0000259" key="2">
    <source>
        <dbReference type="PROSITE" id="PS50914"/>
    </source>
</evidence>
<organism evidence="3 4">
    <name type="scientific">Rheinheimera tilapiae</name>
    <dbReference type="NCBI Taxonomy" id="875043"/>
    <lineage>
        <taxon>Bacteria</taxon>
        <taxon>Pseudomonadati</taxon>
        <taxon>Pseudomonadota</taxon>
        <taxon>Gammaproteobacteria</taxon>
        <taxon>Chromatiales</taxon>
        <taxon>Chromatiaceae</taxon>
        <taxon>Rheinheimera</taxon>
    </lineage>
</organism>
<gene>
    <name evidence="3" type="ORF">ACFFJP_08715</name>
</gene>
<dbReference type="InterPro" id="IPR014004">
    <property type="entry name" value="Transpt-assoc_nodulatn_dom_bac"/>
</dbReference>
<evidence type="ECO:0000313" key="3">
    <source>
        <dbReference type="EMBL" id="MFC0048370.1"/>
    </source>
</evidence>
<evidence type="ECO:0000256" key="1">
    <source>
        <dbReference type="SAM" id="SignalP"/>
    </source>
</evidence>
<reference evidence="3 4" key="1">
    <citation type="submission" date="2024-09" db="EMBL/GenBank/DDBJ databases">
        <authorList>
            <person name="Sun Q."/>
            <person name="Mori K."/>
        </authorList>
    </citation>
    <scope>NUCLEOTIDE SEQUENCE [LARGE SCALE GENOMIC DNA]</scope>
    <source>
        <strain evidence="3 4">KCTC 23315</strain>
    </source>
</reference>
<dbReference type="Pfam" id="PF04972">
    <property type="entry name" value="BON"/>
    <property type="match status" value="1"/>
</dbReference>
<dbReference type="Proteomes" id="UP001589813">
    <property type="component" value="Unassembled WGS sequence"/>
</dbReference>
<dbReference type="InterPro" id="IPR051686">
    <property type="entry name" value="Lipoprotein_DolP"/>
</dbReference>
<protein>
    <submittedName>
        <fullName evidence="3">BON domain-containing protein</fullName>
    </submittedName>
</protein>
<keyword evidence="4" id="KW-1185">Reference proteome</keyword>
<evidence type="ECO:0000313" key="4">
    <source>
        <dbReference type="Proteomes" id="UP001589813"/>
    </source>
</evidence>
<proteinExistence type="predicted"/>
<dbReference type="RefSeq" id="WP_377242500.1">
    <property type="nucleotide sequence ID" value="NZ_JBHLXP010000001.1"/>
</dbReference>
<name>A0ABV6BFU8_9GAMM</name>
<comment type="caution">
    <text evidence="3">The sequence shown here is derived from an EMBL/GenBank/DDBJ whole genome shotgun (WGS) entry which is preliminary data.</text>
</comment>
<sequence>MNIQPQFSQILRRSLIPVLAVLLCTVPPVSAQTKDTTSVDITRQVDGTPALDTDVTNRVKSAIAMDNALSGFDIGVVTTKGDVHLTGSVDTQLQINQLVAITRDVEGVKSVKDELKLKP</sequence>